<sequence length="382" mass="40968">MKILITPKIIFLIAVLTTIKLFSQETINTATGYSAAAEGNLYKATDNGQLYIGLRDGSLQLIGANIVTDNVSLTGNGTTANPLKIAQNNASDQQVLTWDSASNMWKPKTPAAAANWLVTGNANTDNTNFLGTINDRKLQLVSNNTPMLEVGKRQTLGLYDSTTTGLYPYNQPDASVMYIRGTNGNSALEFEADGASFYKPVFFTDANGNFGLRGSCAGTDFFEMGSSGTSNNGRFDFVIGDDGDEPFVFSKYNRDTSSKVELMRLSGTGLDNNVRVGINTGALANSTLQNNGSLATSTFKTTGALTLNETHFTIILGGNHSITLPDTSNCNCTGRIYVIKNPTNNTPSISSYKNLSGSSVNIISANSILWLQNDGSNWQRIN</sequence>
<name>A0A1H7WF16_9FLAO</name>
<dbReference type="RefSeq" id="WP_089998390.1">
    <property type="nucleotide sequence ID" value="NZ_FOBV01000001.1"/>
</dbReference>
<accession>A0A1H7WF16</accession>
<gene>
    <name evidence="1" type="ORF">SAMN05421856_101674</name>
</gene>
<dbReference type="OrthoDB" id="1234538at2"/>
<keyword evidence="2" id="KW-1185">Reference proteome</keyword>
<protein>
    <submittedName>
        <fullName evidence="1">Uncharacterized protein</fullName>
    </submittedName>
</protein>
<evidence type="ECO:0000313" key="1">
    <source>
        <dbReference type="EMBL" id="SEM19679.1"/>
    </source>
</evidence>
<organism evidence="1 2">
    <name type="scientific">Chryseobacterium taichungense</name>
    <dbReference type="NCBI Taxonomy" id="295069"/>
    <lineage>
        <taxon>Bacteria</taxon>
        <taxon>Pseudomonadati</taxon>
        <taxon>Bacteroidota</taxon>
        <taxon>Flavobacteriia</taxon>
        <taxon>Flavobacteriales</taxon>
        <taxon>Weeksellaceae</taxon>
        <taxon>Chryseobacterium group</taxon>
        <taxon>Chryseobacterium</taxon>
    </lineage>
</organism>
<reference evidence="2" key="1">
    <citation type="submission" date="2016-10" db="EMBL/GenBank/DDBJ databases">
        <authorList>
            <person name="Varghese N."/>
            <person name="Submissions S."/>
        </authorList>
    </citation>
    <scope>NUCLEOTIDE SEQUENCE [LARGE SCALE GENOMIC DNA]</scope>
    <source>
        <strain evidence="2">DSM 17453</strain>
    </source>
</reference>
<proteinExistence type="predicted"/>
<dbReference type="Proteomes" id="UP000199450">
    <property type="component" value="Unassembled WGS sequence"/>
</dbReference>
<dbReference type="EMBL" id="FOBV01000001">
    <property type="protein sequence ID" value="SEM19679.1"/>
    <property type="molecule type" value="Genomic_DNA"/>
</dbReference>
<evidence type="ECO:0000313" key="2">
    <source>
        <dbReference type="Proteomes" id="UP000199450"/>
    </source>
</evidence>
<dbReference type="AlphaFoldDB" id="A0A1H7WF16"/>
<dbReference type="STRING" id="295069.SAMN05421856_101674"/>